<dbReference type="NCBIfam" id="NF001933">
    <property type="entry name" value="PRK00711.1"/>
    <property type="match status" value="1"/>
</dbReference>
<organism evidence="4 5">
    <name type="scientific">Tistrella arctica</name>
    <dbReference type="NCBI Taxonomy" id="3133430"/>
    <lineage>
        <taxon>Bacteria</taxon>
        <taxon>Pseudomonadati</taxon>
        <taxon>Pseudomonadota</taxon>
        <taxon>Alphaproteobacteria</taxon>
        <taxon>Geminicoccales</taxon>
        <taxon>Geminicoccaceae</taxon>
        <taxon>Tistrella</taxon>
    </lineage>
</organism>
<dbReference type="PANTHER" id="PTHR13847">
    <property type="entry name" value="SARCOSINE DEHYDROGENASE-RELATED"/>
    <property type="match status" value="1"/>
</dbReference>
<dbReference type="InterPro" id="IPR036188">
    <property type="entry name" value="FAD/NAD-bd_sf"/>
</dbReference>
<proteinExistence type="inferred from homology"/>
<dbReference type="Proteomes" id="UP001413721">
    <property type="component" value="Unassembled WGS sequence"/>
</dbReference>
<gene>
    <name evidence="4" type="ORF">WG926_10140</name>
</gene>
<dbReference type="SUPFAM" id="SSF54373">
    <property type="entry name" value="FAD-linked reductases, C-terminal domain"/>
    <property type="match status" value="1"/>
</dbReference>
<evidence type="ECO:0000259" key="3">
    <source>
        <dbReference type="Pfam" id="PF01266"/>
    </source>
</evidence>
<feature type="domain" description="FAD dependent oxidoreductase" evidence="3">
    <location>
        <begin position="3"/>
        <end position="405"/>
    </location>
</feature>
<dbReference type="EMBL" id="JBBKTW010000003">
    <property type="protein sequence ID" value="MEN2988662.1"/>
    <property type="molecule type" value="Genomic_DNA"/>
</dbReference>
<evidence type="ECO:0000256" key="1">
    <source>
        <dbReference type="ARBA" id="ARBA00009410"/>
    </source>
</evidence>
<accession>A0ABU9YIQ2</accession>
<evidence type="ECO:0000256" key="2">
    <source>
        <dbReference type="ARBA" id="ARBA00023002"/>
    </source>
</evidence>
<protein>
    <submittedName>
        <fullName evidence="4">D-amino acid dehydrogenase</fullName>
        <ecNumber evidence="4">1.4.99.-</ecNumber>
    </submittedName>
</protein>
<keyword evidence="5" id="KW-1185">Reference proteome</keyword>
<evidence type="ECO:0000313" key="4">
    <source>
        <dbReference type="EMBL" id="MEN2988662.1"/>
    </source>
</evidence>
<dbReference type="Gene3D" id="3.30.9.10">
    <property type="entry name" value="D-Amino Acid Oxidase, subunit A, domain 2"/>
    <property type="match status" value="1"/>
</dbReference>
<dbReference type="Pfam" id="PF01266">
    <property type="entry name" value="DAO"/>
    <property type="match status" value="1"/>
</dbReference>
<reference evidence="4 5" key="1">
    <citation type="submission" date="2024-03" db="EMBL/GenBank/DDBJ databases">
        <title>High-quality draft genome sequencing of Tistrella sp. BH-R2-4.</title>
        <authorList>
            <person name="Dong C."/>
        </authorList>
    </citation>
    <scope>NUCLEOTIDE SEQUENCE [LARGE SCALE GENOMIC DNA]</scope>
    <source>
        <strain evidence="4 5">BH-R2-4</strain>
    </source>
</reference>
<dbReference type="InterPro" id="IPR006076">
    <property type="entry name" value="FAD-dep_OxRdtase"/>
</dbReference>
<evidence type="ECO:0000313" key="5">
    <source>
        <dbReference type="Proteomes" id="UP001413721"/>
    </source>
</evidence>
<dbReference type="PANTHER" id="PTHR13847:SF280">
    <property type="entry name" value="D-AMINO ACID DEHYDROGENASE"/>
    <property type="match status" value="1"/>
</dbReference>
<keyword evidence="2 4" id="KW-0560">Oxidoreductase</keyword>
<name>A0ABU9YIQ2_9PROT</name>
<comment type="similarity">
    <text evidence="1">Belongs to the DadA oxidoreductase family.</text>
</comment>
<dbReference type="RefSeq" id="WP_345934458.1">
    <property type="nucleotide sequence ID" value="NZ_JBBKTV010000007.1"/>
</dbReference>
<dbReference type="GO" id="GO:0016491">
    <property type="term" value="F:oxidoreductase activity"/>
    <property type="evidence" value="ECO:0007669"/>
    <property type="project" value="UniProtKB-KW"/>
</dbReference>
<sequence length="423" mass="46031">MQVVVLGSGVIGTTTAYFLARQGHEVTVIDRQPGSGLETSFANGGQVSPSHCEPWANPETLKLLPRWLFREDAPVIIRWRADPKLWAFGLRFLANCRAAPTRRNTERAWRIGRYSLETLQQIRQDEGGRDDAFSYDEQTRGILHIYQDNAGFNRAADHARHLARDLDCPQTILGADGCVAHEPALAAIRDSLAGGVLSPADESGDAHLFTTRLAARTREMGVLYRYGTGVLALDTNGDRVTAVRLSDGTSLKADAVVAALGSYTPLLLRQIGIRLPVYPLKGYSVTVPVDGRNTALRGSITDNARRIVFSRLGNRLRAAGTAELAGYDLSMNPVRSRAILTAVETLFPDIGDTSRAEFWCGLRPASPDGVPVLGPTRFRNLYLNTGHGTLGWTMAAGSARVVADLISGRQPDIDIDGLTIDRF</sequence>
<comment type="caution">
    <text evidence="4">The sequence shown here is derived from an EMBL/GenBank/DDBJ whole genome shotgun (WGS) entry which is preliminary data.</text>
</comment>
<dbReference type="Gene3D" id="3.50.50.60">
    <property type="entry name" value="FAD/NAD(P)-binding domain"/>
    <property type="match status" value="2"/>
</dbReference>
<dbReference type="EC" id="1.4.99.-" evidence="4"/>
<dbReference type="SUPFAM" id="SSF51905">
    <property type="entry name" value="FAD/NAD(P)-binding domain"/>
    <property type="match status" value="1"/>
</dbReference>